<dbReference type="Gene3D" id="3.10.450.90">
    <property type="entry name" value="ArcTGT, C2 domain"/>
    <property type="match status" value="1"/>
</dbReference>
<dbReference type="Gene3D" id="2.30.130.10">
    <property type="entry name" value="PUA domain"/>
    <property type="match status" value="1"/>
</dbReference>
<dbReference type="AlphaFoldDB" id="C7NPW7"/>
<dbReference type="HOGENOM" id="CLU_116577_2_0_2"/>
<sequence length="153" mass="16196">MDEWTRLGRIADYQFSAGASDALFGDTTGLTVTRSKSGRPRQIHAPDGRLVSLGLDGRFTLGLTGGRRLKAALDAPTGRVYVGEESEPFVREGRNAFAKFVTEAGASIRSDDEVLIVREDDTLLGVGRAELPAAAMADLASGVAVSVRDGAEE</sequence>
<dbReference type="Proteomes" id="UP000002071">
    <property type="component" value="Chromosome"/>
</dbReference>
<dbReference type="InterPro" id="IPR036974">
    <property type="entry name" value="PUA_sf"/>
</dbReference>
<keyword evidence="3" id="KW-1185">Reference proteome</keyword>
<evidence type="ECO:0000313" key="2">
    <source>
        <dbReference type="EMBL" id="ACV10414.1"/>
    </source>
</evidence>
<dbReference type="STRING" id="519442.Huta_0226"/>
<protein>
    <submittedName>
        <fullName evidence="2">PUA domain containing protein</fullName>
    </submittedName>
</protein>
<proteinExistence type="predicted"/>
<reference evidence="2 3" key="1">
    <citation type="journal article" date="2009" name="Stand. Genomic Sci.">
        <title>Complete genome sequence of Halorhabdus utahensis type strain (AX-2).</title>
        <authorList>
            <person name="Anderson I."/>
            <person name="Tindall B.J."/>
            <person name="Pomrenke H."/>
            <person name="Goker M."/>
            <person name="Lapidus A."/>
            <person name="Nolan M."/>
            <person name="Copeland A."/>
            <person name="Glavina Del Rio T."/>
            <person name="Chen F."/>
            <person name="Tice H."/>
            <person name="Cheng J.F."/>
            <person name="Lucas S."/>
            <person name="Chertkov O."/>
            <person name="Bruce D."/>
            <person name="Brettin T."/>
            <person name="Detter J.C."/>
            <person name="Han C."/>
            <person name="Goodwin L."/>
            <person name="Land M."/>
            <person name="Hauser L."/>
            <person name="Chang Y.J."/>
            <person name="Jeffries C.D."/>
            <person name="Pitluck S."/>
            <person name="Pati A."/>
            <person name="Mavromatis K."/>
            <person name="Ivanova N."/>
            <person name="Ovchinnikova G."/>
            <person name="Chen A."/>
            <person name="Palaniappan K."/>
            <person name="Chain P."/>
            <person name="Rohde M."/>
            <person name="Bristow J."/>
            <person name="Eisen J.A."/>
            <person name="Markowitz V."/>
            <person name="Hugenholtz P."/>
            <person name="Kyrpides N.C."/>
            <person name="Klenk H.P."/>
        </authorList>
    </citation>
    <scope>NUCLEOTIDE SEQUENCE [LARGE SCALE GENOMIC DNA]</scope>
    <source>
        <strain evidence="3">DSM 12940 / JCM 11049 / AX-2</strain>
    </source>
</reference>
<dbReference type="GO" id="GO:0003723">
    <property type="term" value="F:RNA binding"/>
    <property type="evidence" value="ECO:0007669"/>
    <property type="project" value="InterPro"/>
</dbReference>
<dbReference type="CDD" id="cd21149">
    <property type="entry name" value="PUA_archaeosine_TGT"/>
    <property type="match status" value="1"/>
</dbReference>
<dbReference type="eggNOG" id="arCOG00991">
    <property type="taxonomic scope" value="Archaea"/>
</dbReference>
<dbReference type="RefSeq" id="WP_012795291.1">
    <property type="nucleotide sequence ID" value="NC_013158.1"/>
</dbReference>
<feature type="domain" description="PUA" evidence="1">
    <location>
        <begin position="78"/>
        <end position="152"/>
    </location>
</feature>
<dbReference type="Pfam" id="PF01472">
    <property type="entry name" value="PUA"/>
    <property type="match status" value="1"/>
</dbReference>
<evidence type="ECO:0000259" key="1">
    <source>
        <dbReference type="SMART" id="SM00359"/>
    </source>
</evidence>
<dbReference type="Pfam" id="PF14810">
    <property type="entry name" value="TGT_C2"/>
    <property type="match status" value="1"/>
</dbReference>
<accession>C7NPW7</accession>
<dbReference type="GeneID" id="8382488"/>
<dbReference type="InterPro" id="IPR029402">
    <property type="entry name" value="TGT_C2"/>
</dbReference>
<dbReference type="InterPro" id="IPR002478">
    <property type="entry name" value="PUA"/>
</dbReference>
<name>C7NPW7_HALUD</name>
<dbReference type="SUPFAM" id="SSF88802">
    <property type="entry name" value="Pre-PUA domain"/>
    <property type="match status" value="1"/>
</dbReference>
<dbReference type="InterPro" id="IPR015947">
    <property type="entry name" value="PUA-like_sf"/>
</dbReference>
<dbReference type="SMART" id="SM00359">
    <property type="entry name" value="PUA"/>
    <property type="match status" value="1"/>
</dbReference>
<dbReference type="EMBL" id="CP001687">
    <property type="protein sequence ID" value="ACV10414.1"/>
    <property type="molecule type" value="Genomic_DNA"/>
</dbReference>
<dbReference type="PROSITE" id="PS50890">
    <property type="entry name" value="PUA"/>
    <property type="match status" value="1"/>
</dbReference>
<evidence type="ECO:0000313" key="3">
    <source>
        <dbReference type="Proteomes" id="UP000002071"/>
    </source>
</evidence>
<organism evidence="2 3">
    <name type="scientific">Halorhabdus utahensis (strain DSM 12940 / JCM 11049 / AX-2)</name>
    <dbReference type="NCBI Taxonomy" id="519442"/>
    <lineage>
        <taxon>Archaea</taxon>
        <taxon>Methanobacteriati</taxon>
        <taxon>Methanobacteriota</taxon>
        <taxon>Stenosarchaea group</taxon>
        <taxon>Halobacteria</taxon>
        <taxon>Halobacteriales</taxon>
        <taxon>Haloarculaceae</taxon>
        <taxon>Halorhabdus</taxon>
    </lineage>
</organism>
<dbReference type="InterPro" id="IPR038250">
    <property type="entry name" value="TGT_C2_sf"/>
</dbReference>
<dbReference type="OrthoDB" id="7576at2157"/>
<dbReference type="SUPFAM" id="SSF88697">
    <property type="entry name" value="PUA domain-like"/>
    <property type="match status" value="1"/>
</dbReference>
<gene>
    <name evidence="2" type="ordered locus">Huta_0226</name>
</gene>
<dbReference type="KEGG" id="hut:Huta_0226"/>